<evidence type="ECO:0000313" key="4">
    <source>
        <dbReference type="Proteomes" id="UP000046395"/>
    </source>
</evidence>
<protein>
    <submittedName>
        <fullName evidence="5">Cyanate_lyase domain-containing protein</fullName>
    </submittedName>
</protein>
<keyword evidence="4" id="KW-1185">Reference proteome</keyword>
<dbReference type="GO" id="GO:0003677">
    <property type="term" value="F:DNA binding"/>
    <property type="evidence" value="ECO:0007669"/>
    <property type="project" value="InterPro"/>
</dbReference>
<reference evidence="5" key="1">
    <citation type="submission" date="2019-12" db="UniProtKB">
        <authorList>
            <consortium name="WormBaseParasite"/>
        </authorList>
    </citation>
    <scope>IDENTIFICATION</scope>
</reference>
<dbReference type="SUPFAM" id="SSF55234">
    <property type="entry name" value="Cyanase C-terminal domain"/>
    <property type="match status" value="1"/>
</dbReference>
<dbReference type="PANTHER" id="PTHR34186:SF2">
    <property type="entry name" value="CYANATE HYDRATASE"/>
    <property type="match status" value="1"/>
</dbReference>
<evidence type="ECO:0000256" key="2">
    <source>
        <dbReference type="ARBA" id="ARBA00023239"/>
    </source>
</evidence>
<evidence type="ECO:0000313" key="5">
    <source>
        <dbReference type="WBParaSite" id="TMUE_3000010988.1"/>
    </source>
</evidence>
<dbReference type="PRINTS" id="PR01693">
    <property type="entry name" value="CYANASE"/>
</dbReference>
<dbReference type="AlphaFoldDB" id="A0A5S6QV37"/>
<dbReference type="STRING" id="70415.A0A5S6QV37"/>
<comment type="function">
    <text evidence="1">Catalyzes the reaction of cyanate with bicarbonate to produce ammonia and carbon dioxide.</text>
</comment>
<feature type="domain" description="Cyanate lyase C-terminal" evidence="3">
    <location>
        <begin position="123"/>
        <end position="178"/>
    </location>
</feature>
<proteinExistence type="predicted"/>
<dbReference type="InterPro" id="IPR003712">
    <property type="entry name" value="Cyanate_lyase_C"/>
</dbReference>
<dbReference type="SUPFAM" id="SSF47413">
    <property type="entry name" value="lambda repressor-like DNA-binding domains"/>
    <property type="match status" value="1"/>
</dbReference>
<dbReference type="Pfam" id="PF02560">
    <property type="entry name" value="Cyanate_lyase"/>
    <property type="match status" value="1"/>
</dbReference>
<keyword evidence="2" id="KW-0456">Lyase</keyword>
<evidence type="ECO:0000256" key="1">
    <source>
        <dbReference type="ARBA" id="ARBA00003561"/>
    </source>
</evidence>
<name>A0A5S6QV37_TRIMR</name>
<organism evidence="4 5">
    <name type="scientific">Trichuris muris</name>
    <name type="common">Mouse whipworm</name>
    <dbReference type="NCBI Taxonomy" id="70415"/>
    <lineage>
        <taxon>Eukaryota</taxon>
        <taxon>Metazoa</taxon>
        <taxon>Ecdysozoa</taxon>
        <taxon>Nematoda</taxon>
        <taxon>Enoplea</taxon>
        <taxon>Dorylaimia</taxon>
        <taxon>Trichinellida</taxon>
        <taxon>Trichuridae</taxon>
        <taxon>Trichuris</taxon>
    </lineage>
</organism>
<evidence type="ECO:0000259" key="3">
    <source>
        <dbReference type="SMART" id="SM01116"/>
    </source>
</evidence>
<dbReference type="Proteomes" id="UP000046395">
    <property type="component" value="Unassembled WGS sequence"/>
</dbReference>
<dbReference type="PANTHER" id="PTHR34186">
    <property type="entry name" value="CYANATE HYDRATASE"/>
    <property type="match status" value="1"/>
</dbReference>
<dbReference type="Gene3D" id="1.10.260.40">
    <property type="entry name" value="lambda repressor-like DNA-binding domains"/>
    <property type="match status" value="1"/>
</dbReference>
<accession>A0A5S6QV37</accession>
<dbReference type="GO" id="GO:0008824">
    <property type="term" value="F:cyanate hydratase activity"/>
    <property type="evidence" value="ECO:0007669"/>
    <property type="project" value="InterPro"/>
</dbReference>
<dbReference type="InterPro" id="IPR036581">
    <property type="entry name" value="Cyanate_lyase_C_sf"/>
</dbReference>
<sequence length="196" mass="21845">MSGNDPKSIDMSRLPAYKDSNTVTMLGRVLLTGWRTFVSEASTILTGQEKNEFVRRLLAAKKASGLSFDDIASQCQLSNVYCAQLFYNQAQLTASTASKLKLIVPQLQESDLLEMQKVPVRFPSSELAQDPTVYRLHEIVLMYGQSLKAVMAEKFGDGIMSAIDFQIAMEEAFCDQNQTTIQPANPLPAFPPRKYH</sequence>
<dbReference type="SMART" id="SM01116">
    <property type="entry name" value="Cyanate_lyase"/>
    <property type="match status" value="1"/>
</dbReference>
<dbReference type="Gene3D" id="3.30.1160.10">
    <property type="entry name" value="Cyanate lyase, C-terminal domain"/>
    <property type="match status" value="1"/>
</dbReference>
<dbReference type="InterPro" id="IPR010982">
    <property type="entry name" value="Lambda_DNA-bd_dom_sf"/>
</dbReference>
<dbReference type="WBParaSite" id="TMUE_3000010988.1">
    <property type="protein sequence ID" value="TMUE_3000010988.1"/>
    <property type="gene ID" value="WBGene00285031"/>
</dbReference>
<dbReference type="InterPro" id="IPR008076">
    <property type="entry name" value="Cyanase"/>
</dbReference>